<dbReference type="RefSeq" id="WP_164138219.1">
    <property type="nucleotide sequence ID" value="NZ_JAAGMB010000005.1"/>
</dbReference>
<organism evidence="1 2">
    <name type="scientific">Streptomyces coelicoflavus</name>
    <dbReference type="NCBI Taxonomy" id="285562"/>
    <lineage>
        <taxon>Bacteria</taxon>
        <taxon>Bacillati</taxon>
        <taxon>Actinomycetota</taxon>
        <taxon>Actinomycetes</taxon>
        <taxon>Kitasatosporales</taxon>
        <taxon>Streptomycetaceae</taxon>
        <taxon>Streptomyces</taxon>
    </lineage>
</organism>
<name>A0A6N9UBX3_9ACTN</name>
<protein>
    <submittedName>
        <fullName evidence="1">Uncharacterized protein</fullName>
    </submittedName>
</protein>
<keyword evidence="2" id="KW-1185">Reference proteome</keyword>
<reference evidence="1 2" key="1">
    <citation type="submission" date="2020-01" db="EMBL/GenBank/DDBJ databases">
        <title>Insect and environment-associated Actinomycetes.</title>
        <authorList>
            <person name="Currrie C."/>
            <person name="Chevrette M."/>
            <person name="Carlson C."/>
            <person name="Stubbendieck R."/>
            <person name="Wendt-Pienkowski E."/>
        </authorList>
    </citation>
    <scope>NUCLEOTIDE SEQUENCE [LARGE SCALE GENOMIC DNA]</scope>
    <source>
        <strain evidence="1 2">SID14172</strain>
    </source>
</reference>
<proteinExistence type="predicted"/>
<gene>
    <name evidence="1" type="ORF">G3I46_01105</name>
</gene>
<evidence type="ECO:0000313" key="1">
    <source>
        <dbReference type="EMBL" id="NEB15125.1"/>
    </source>
</evidence>
<sequence length="202" mass="22521">MLPYPPGASLAAGRREWRQALVTLGCQLAAVGPRRHEDWLVDAAAVLQFRTRDPRGWLPDAHTGWPERTRHSPYYPFDRLYPHHLDHHLELLTHEAAVELTALHWTATSYGGAEPPGACDPVRRRRLWSAAGTLLARFGPDAEYATNAEDLSGGTDPHWYRDGFSLSCFAGVDAQRDGLITDFGILAASDTEVGVFWNFFVD</sequence>
<comment type="caution">
    <text evidence="1">The sequence shown here is derived from an EMBL/GenBank/DDBJ whole genome shotgun (WGS) entry which is preliminary data.</text>
</comment>
<dbReference type="AlphaFoldDB" id="A0A6N9UBX3"/>
<evidence type="ECO:0000313" key="2">
    <source>
        <dbReference type="Proteomes" id="UP000469545"/>
    </source>
</evidence>
<accession>A0A6N9UBX3</accession>
<dbReference type="Proteomes" id="UP000469545">
    <property type="component" value="Unassembled WGS sequence"/>
</dbReference>
<dbReference type="EMBL" id="JAAGMB010000005">
    <property type="protein sequence ID" value="NEB15125.1"/>
    <property type="molecule type" value="Genomic_DNA"/>
</dbReference>